<dbReference type="InterPro" id="IPR010281">
    <property type="entry name" value="DUF885"/>
</dbReference>
<protein>
    <submittedName>
        <fullName evidence="1">DUF885 domain-containing protein</fullName>
    </submittedName>
</protein>
<evidence type="ECO:0000313" key="2">
    <source>
        <dbReference type="Proteomes" id="UP001501074"/>
    </source>
</evidence>
<dbReference type="Proteomes" id="UP001501074">
    <property type="component" value="Unassembled WGS sequence"/>
</dbReference>
<evidence type="ECO:0000313" key="1">
    <source>
        <dbReference type="EMBL" id="GAA3589926.1"/>
    </source>
</evidence>
<dbReference type="PANTHER" id="PTHR33361">
    <property type="entry name" value="GLR0591 PROTEIN"/>
    <property type="match status" value="1"/>
</dbReference>
<proteinExistence type="predicted"/>
<comment type="caution">
    <text evidence="1">The sequence shown here is derived from an EMBL/GenBank/DDBJ whole genome shotgun (WGS) entry which is preliminary data.</text>
</comment>
<gene>
    <name evidence="1" type="ORF">GCM10022223_00480</name>
</gene>
<dbReference type="EMBL" id="BAAAZO010000001">
    <property type="protein sequence ID" value="GAA3589926.1"/>
    <property type="molecule type" value="Genomic_DNA"/>
</dbReference>
<keyword evidence="2" id="KW-1185">Reference proteome</keyword>
<reference evidence="2" key="1">
    <citation type="journal article" date="2019" name="Int. J. Syst. Evol. Microbiol.">
        <title>The Global Catalogue of Microorganisms (GCM) 10K type strain sequencing project: providing services to taxonomists for standard genome sequencing and annotation.</title>
        <authorList>
            <consortium name="The Broad Institute Genomics Platform"/>
            <consortium name="The Broad Institute Genome Sequencing Center for Infectious Disease"/>
            <person name="Wu L."/>
            <person name="Ma J."/>
        </authorList>
    </citation>
    <scope>NUCLEOTIDE SEQUENCE [LARGE SCALE GENOMIC DNA]</scope>
    <source>
        <strain evidence="2">JCM 16902</strain>
    </source>
</reference>
<dbReference type="RefSeq" id="WP_231485329.1">
    <property type="nucleotide sequence ID" value="NZ_BAAAZO010000001.1"/>
</dbReference>
<name>A0ABP6YTX5_9ACTN</name>
<dbReference type="Pfam" id="PF05960">
    <property type="entry name" value="DUF885"/>
    <property type="match status" value="1"/>
</dbReference>
<organism evidence="1 2">
    <name type="scientific">Kineosporia mesophila</name>
    <dbReference type="NCBI Taxonomy" id="566012"/>
    <lineage>
        <taxon>Bacteria</taxon>
        <taxon>Bacillati</taxon>
        <taxon>Actinomycetota</taxon>
        <taxon>Actinomycetes</taxon>
        <taxon>Kineosporiales</taxon>
        <taxon>Kineosporiaceae</taxon>
        <taxon>Kineosporia</taxon>
    </lineage>
</organism>
<accession>A0ABP6YTX5</accession>
<dbReference type="PANTHER" id="PTHR33361:SF15">
    <property type="entry name" value="DUF885 FAMILY LIPOPROTEIN"/>
    <property type="match status" value="1"/>
</dbReference>
<sequence>MREQQDDDPIVTARFRDAATKVLDALLEAAPEEATELGDHRYDELTTELTVEATIRRASMLVDAMSALDDVDDTALTPGDRVDLEILRTRVSGTLWEQTELRRFENDPLLHLPADGLYPLISREGPAPDRLRALAARLGQVPQRLAQARDVLHDMPRPAVQTAIGQARGTVPLLTQDLEPLLAQDESLASGVREVRDAAVEALRDHARWLEAQLPVSDGDPRLGELNYAARLWYTLDTETGPDALLTRAESDLQAIEEDIAELACRISGRPMSETLVREVLDQAAASAPVTPSSIRPLCEQALVLLAARVRELDLVTVPPAPIQVIEMPPSRAGIAVAYCDPPGPLEPGAADGTLPTFFAVAPTPTEWDQARTDAFYREYNGHMLRNLAVHEAIPGHALQLAHGNRYRGTTPVRSAIRSGTFIEGWAVYAEELIASFGLGSGNNDDDMWLRLMTLKMALRSAINAILDVRVHAHGMTEDEAMLLMTARGHQEEGEAAGKWRRALLTSTQLSTYYVGHREIRDLAGRIHAENPEWSKRQVHDELLAHGAPPPRHLRALLGLD</sequence>